<name>A0A223KSD8_9BACI</name>
<organism evidence="11 12">
    <name type="scientific">Sutcliffiella cohnii</name>
    <dbReference type="NCBI Taxonomy" id="33932"/>
    <lineage>
        <taxon>Bacteria</taxon>
        <taxon>Bacillati</taxon>
        <taxon>Bacillota</taxon>
        <taxon>Bacilli</taxon>
        <taxon>Bacillales</taxon>
        <taxon>Bacillaceae</taxon>
        <taxon>Sutcliffiella</taxon>
    </lineage>
</organism>
<keyword evidence="4" id="KW-0808">Transferase</keyword>
<dbReference type="GO" id="GO:0046983">
    <property type="term" value="F:protein dimerization activity"/>
    <property type="evidence" value="ECO:0007669"/>
    <property type="project" value="InterPro"/>
</dbReference>
<dbReference type="STRING" id="1314751.GCA_001591425_01057"/>
<dbReference type="GO" id="GO:0016020">
    <property type="term" value="C:membrane"/>
    <property type="evidence" value="ECO:0007669"/>
    <property type="project" value="InterPro"/>
</dbReference>
<sequence>MKWWIKTCILLVILVLIIMFERDQSLAGVIFFFGVFFTFYFSVPIMKVQRLTYFLLASITFCAHILFFSETNIFLFLIYYFLLIDVAISSAKEEEWKIQLLIVAPSLLYPFFYRLDTFFLFHLCITGLIFMSAYLLQQLSKQKLERDKEWKTLLVEYRKVKRQVVEHEKEARLQERTRIARDIHDSVGHQLTALMMQLAVAEHQVTTKEVKVLIGQSKDLASSSLEEMRKAVKTLKEDTNKGMASVIHLIRKLEAESHIRVALTTKTGVLSTNLSNEQNVVLYRFVQEGLTNAMRHAHSREINVTMELAGNHTFMMTMENAIHDHKERLEEGFGLSNMRERFMNIGGNIQYYILNGKFILKGTFPLEERLK</sequence>
<feature type="transmembrane region" description="Helical" evidence="9">
    <location>
        <begin position="118"/>
        <end position="136"/>
    </location>
</feature>
<dbReference type="RefSeq" id="WP_066413062.1">
    <property type="nucleotide sequence ID" value="NZ_CP018866.1"/>
</dbReference>
<evidence type="ECO:0000256" key="2">
    <source>
        <dbReference type="ARBA" id="ARBA00012438"/>
    </source>
</evidence>
<keyword evidence="8" id="KW-0902">Two-component regulatory system</keyword>
<keyword evidence="9" id="KW-0472">Membrane</keyword>
<keyword evidence="9" id="KW-0812">Transmembrane</keyword>
<dbReference type="AlphaFoldDB" id="A0A223KSD8"/>
<keyword evidence="12" id="KW-1185">Reference proteome</keyword>
<evidence type="ECO:0000256" key="8">
    <source>
        <dbReference type="ARBA" id="ARBA00023012"/>
    </source>
</evidence>
<keyword evidence="9" id="KW-1133">Transmembrane helix</keyword>
<protein>
    <recommendedName>
        <fullName evidence="2">histidine kinase</fullName>
        <ecNumber evidence="2">2.7.13.3</ecNumber>
    </recommendedName>
</protein>
<evidence type="ECO:0000256" key="5">
    <source>
        <dbReference type="ARBA" id="ARBA00022741"/>
    </source>
</evidence>
<dbReference type="Pfam" id="PF07730">
    <property type="entry name" value="HisKA_3"/>
    <property type="match status" value="1"/>
</dbReference>
<dbReference type="GO" id="GO:0000155">
    <property type="term" value="F:phosphorelay sensor kinase activity"/>
    <property type="evidence" value="ECO:0007669"/>
    <property type="project" value="InterPro"/>
</dbReference>
<evidence type="ECO:0000256" key="1">
    <source>
        <dbReference type="ARBA" id="ARBA00000085"/>
    </source>
</evidence>
<dbReference type="Gene3D" id="3.30.565.10">
    <property type="entry name" value="Histidine kinase-like ATPase, C-terminal domain"/>
    <property type="match status" value="1"/>
</dbReference>
<dbReference type="InterPro" id="IPR050482">
    <property type="entry name" value="Sensor_HK_TwoCompSys"/>
</dbReference>
<dbReference type="EMBL" id="CP018866">
    <property type="protein sequence ID" value="AST92400.1"/>
    <property type="molecule type" value="Genomic_DNA"/>
</dbReference>
<keyword evidence="3" id="KW-0597">Phosphoprotein</keyword>
<accession>A0A223KSD8</accession>
<evidence type="ECO:0000256" key="4">
    <source>
        <dbReference type="ARBA" id="ARBA00022679"/>
    </source>
</evidence>
<dbReference type="PANTHER" id="PTHR24421">
    <property type="entry name" value="NITRATE/NITRITE SENSOR PROTEIN NARX-RELATED"/>
    <property type="match status" value="1"/>
</dbReference>
<evidence type="ECO:0000256" key="3">
    <source>
        <dbReference type="ARBA" id="ARBA00022553"/>
    </source>
</evidence>
<reference evidence="11 12" key="1">
    <citation type="submission" date="2016-12" db="EMBL/GenBank/DDBJ databases">
        <title>The whole genome sequencing and assembly of Bacillus cohnii DSM 6307T strain.</title>
        <authorList>
            <person name="Lee Y.-J."/>
            <person name="Yi H."/>
            <person name="Bahn Y.-S."/>
            <person name="Kim J.F."/>
            <person name="Lee D.-W."/>
        </authorList>
    </citation>
    <scope>NUCLEOTIDE SEQUENCE [LARGE SCALE GENOMIC DNA]</scope>
    <source>
        <strain evidence="11 12">DSM 6307</strain>
    </source>
</reference>
<keyword evidence="5" id="KW-0547">Nucleotide-binding</keyword>
<dbReference type="GO" id="GO:0005524">
    <property type="term" value="F:ATP binding"/>
    <property type="evidence" value="ECO:0007669"/>
    <property type="project" value="UniProtKB-KW"/>
</dbReference>
<evidence type="ECO:0000256" key="9">
    <source>
        <dbReference type="SAM" id="Phobius"/>
    </source>
</evidence>
<feature type="domain" description="Signal transduction histidine kinase subgroup 3 dimerisation and phosphoacceptor" evidence="10">
    <location>
        <begin position="175"/>
        <end position="238"/>
    </location>
</feature>
<evidence type="ECO:0000313" key="11">
    <source>
        <dbReference type="EMBL" id="AST92400.1"/>
    </source>
</evidence>
<evidence type="ECO:0000259" key="10">
    <source>
        <dbReference type="Pfam" id="PF07730"/>
    </source>
</evidence>
<comment type="catalytic activity">
    <reaction evidence="1">
        <text>ATP + protein L-histidine = ADP + protein N-phospho-L-histidine.</text>
        <dbReference type="EC" id="2.7.13.3"/>
    </reaction>
</comment>
<dbReference type="Proteomes" id="UP000215224">
    <property type="component" value="Chromosome"/>
</dbReference>
<proteinExistence type="predicted"/>
<evidence type="ECO:0000256" key="6">
    <source>
        <dbReference type="ARBA" id="ARBA00022777"/>
    </source>
</evidence>
<keyword evidence="6" id="KW-0418">Kinase</keyword>
<dbReference type="PANTHER" id="PTHR24421:SF10">
    <property type="entry name" value="NITRATE_NITRITE SENSOR PROTEIN NARQ"/>
    <property type="match status" value="1"/>
</dbReference>
<evidence type="ECO:0000256" key="7">
    <source>
        <dbReference type="ARBA" id="ARBA00022840"/>
    </source>
</evidence>
<dbReference type="EC" id="2.7.13.3" evidence="2"/>
<evidence type="ECO:0000313" key="12">
    <source>
        <dbReference type="Proteomes" id="UP000215224"/>
    </source>
</evidence>
<dbReference type="Gene3D" id="1.20.5.1930">
    <property type="match status" value="1"/>
</dbReference>
<keyword evidence="7" id="KW-0067">ATP-binding</keyword>
<feature type="transmembrane region" description="Helical" evidence="9">
    <location>
        <begin position="51"/>
        <end position="84"/>
    </location>
</feature>
<dbReference type="KEGG" id="bcoh:BC6307_14415"/>
<gene>
    <name evidence="11" type="ORF">BC6307_14415</name>
</gene>
<dbReference type="CDD" id="cd16917">
    <property type="entry name" value="HATPase_UhpB-NarQ-NarX-like"/>
    <property type="match status" value="1"/>
</dbReference>
<dbReference type="InterPro" id="IPR011712">
    <property type="entry name" value="Sig_transdc_His_kin_sub3_dim/P"/>
</dbReference>
<dbReference type="InterPro" id="IPR036890">
    <property type="entry name" value="HATPase_C_sf"/>
</dbReference>